<proteinExistence type="predicted"/>
<gene>
    <name evidence="1" type="ORF">DERYTH_LOCUS16543</name>
</gene>
<keyword evidence="2" id="KW-1185">Reference proteome</keyword>
<feature type="non-terminal residue" evidence="1">
    <location>
        <position position="1"/>
    </location>
</feature>
<evidence type="ECO:0000313" key="2">
    <source>
        <dbReference type="Proteomes" id="UP000789405"/>
    </source>
</evidence>
<reference evidence="1" key="1">
    <citation type="submission" date="2021-06" db="EMBL/GenBank/DDBJ databases">
        <authorList>
            <person name="Kallberg Y."/>
            <person name="Tangrot J."/>
            <person name="Rosling A."/>
        </authorList>
    </citation>
    <scope>NUCLEOTIDE SEQUENCE</scope>
    <source>
        <strain evidence="1">MA453B</strain>
    </source>
</reference>
<dbReference type="AlphaFoldDB" id="A0A9N9IR76"/>
<evidence type="ECO:0000313" key="1">
    <source>
        <dbReference type="EMBL" id="CAG8747258.1"/>
    </source>
</evidence>
<dbReference type="EMBL" id="CAJVPY010014570">
    <property type="protein sequence ID" value="CAG8747258.1"/>
    <property type="molecule type" value="Genomic_DNA"/>
</dbReference>
<dbReference type="Proteomes" id="UP000789405">
    <property type="component" value="Unassembled WGS sequence"/>
</dbReference>
<comment type="caution">
    <text evidence="1">The sequence shown here is derived from an EMBL/GenBank/DDBJ whole genome shotgun (WGS) entry which is preliminary data.</text>
</comment>
<accession>A0A9N9IR76</accession>
<name>A0A9N9IR76_9GLOM</name>
<organism evidence="1 2">
    <name type="scientific">Dentiscutata erythropus</name>
    <dbReference type="NCBI Taxonomy" id="1348616"/>
    <lineage>
        <taxon>Eukaryota</taxon>
        <taxon>Fungi</taxon>
        <taxon>Fungi incertae sedis</taxon>
        <taxon>Mucoromycota</taxon>
        <taxon>Glomeromycotina</taxon>
        <taxon>Glomeromycetes</taxon>
        <taxon>Diversisporales</taxon>
        <taxon>Gigasporaceae</taxon>
        <taxon>Dentiscutata</taxon>
    </lineage>
</organism>
<protein>
    <submittedName>
        <fullName evidence="1">6780_t:CDS:1</fullName>
    </submittedName>
</protein>
<sequence length="63" mass="7475">RISMEELVIYIDSQRARELDQVIAKQKPTIFINSQKAYNLDQHLALQKLYYRLEGFYQNAKGL</sequence>